<reference evidence="1 2" key="1">
    <citation type="journal article" date="2019" name="Int. J. Syst. Evol. Microbiol.">
        <title>The Global Catalogue of Microorganisms (GCM) 10K type strain sequencing project: providing services to taxonomists for standard genome sequencing and annotation.</title>
        <authorList>
            <consortium name="The Broad Institute Genomics Platform"/>
            <consortium name="The Broad Institute Genome Sequencing Center for Infectious Disease"/>
            <person name="Wu L."/>
            <person name="Ma J."/>
        </authorList>
    </citation>
    <scope>NUCLEOTIDE SEQUENCE [LARGE SCALE GENOMIC DNA]</scope>
    <source>
        <strain evidence="1 2">JCM 14306</strain>
    </source>
</reference>
<protein>
    <submittedName>
        <fullName evidence="1">Uncharacterized protein</fullName>
    </submittedName>
</protein>
<dbReference type="Proteomes" id="UP001501319">
    <property type="component" value="Unassembled WGS sequence"/>
</dbReference>
<organism evidence="1 2">
    <name type="scientific">Kribbella alba</name>
    <dbReference type="NCBI Taxonomy" id="190197"/>
    <lineage>
        <taxon>Bacteria</taxon>
        <taxon>Bacillati</taxon>
        <taxon>Actinomycetota</taxon>
        <taxon>Actinomycetes</taxon>
        <taxon>Propionibacteriales</taxon>
        <taxon>Kribbellaceae</taxon>
        <taxon>Kribbella</taxon>
    </lineage>
</organism>
<gene>
    <name evidence="1" type="ORF">GCM10009744_04090</name>
</gene>
<dbReference type="EMBL" id="BAAANE010000002">
    <property type="protein sequence ID" value="GAA1620464.1"/>
    <property type="molecule type" value="Genomic_DNA"/>
</dbReference>
<keyword evidence="2" id="KW-1185">Reference proteome</keyword>
<evidence type="ECO:0000313" key="2">
    <source>
        <dbReference type="Proteomes" id="UP001501319"/>
    </source>
</evidence>
<name>A0ABN2EZV1_9ACTN</name>
<sequence length="72" mass="7819">MLPFTYSSSRVRVETLYPTVRMLADSTGRRLIRPSLSRAGRNPGEDAGEVADGGVELAEDRVVEGWRGLLGA</sequence>
<accession>A0ABN2EZV1</accession>
<comment type="caution">
    <text evidence="1">The sequence shown here is derived from an EMBL/GenBank/DDBJ whole genome shotgun (WGS) entry which is preliminary data.</text>
</comment>
<evidence type="ECO:0000313" key="1">
    <source>
        <dbReference type="EMBL" id="GAA1620464.1"/>
    </source>
</evidence>
<proteinExistence type="predicted"/>